<evidence type="ECO:0000313" key="4">
    <source>
        <dbReference type="Proteomes" id="UP000193922"/>
    </source>
</evidence>
<feature type="region of interest" description="Disordered" evidence="1">
    <location>
        <begin position="104"/>
        <end position="142"/>
    </location>
</feature>
<reference evidence="3 4" key="1">
    <citation type="submission" date="2016-07" db="EMBL/GenBank/DDBJ databases">
        <title>Pervasive Adenine N6-methylation of Active Genes in Fungi.</title>
        <authorList>
            <consortium name="DOE Joint Genome Institute"/>
            <person name="Mondo S.J."/>
            <person name="Dannebaum R.O."/>
            <person name="Kuo R.C."/>
            <person name="Labutti K."/>
            <person name="Haridas S."/>
            <person name="Kuo A."/>
            <person name="Salamov A."/>
            <person name="Ahrendt S.R."/>
            <person name="Lipzen A."/>
            <person name="Sullivan W."/>
            <person name="Andreopoulos W.B."/>
            <person name="Clum A."/>
            <person name="Lindquist E."/>
            <person name="Daum C."/>
            <person name="Ramamoorthy G.K."/>
            <person name="Gryganskyi A."/>
            <person name="Culley D."/>
            <person name="Magnuson J.K."/>
            <person name="James T.Y."/>
            <person name="O'Malley M.A."/>
            <person name="Stajich J.E."/>
            <person name="Spatafora J.W."/>
            <person name="Visel A."/>
            <person name="Grigoriev I.V."/>
        </authorList>
    </citation>
    <scope>NUCLEOTIDE SEQUENCE [LARGE SCALE GENOMIC DNA]</scope>
    <source>
        <strain evidence="3 4">ATCC 12442</strain>
    </source>
</reference>
<gene>
    <name evidence="3" type="ORF">DL89DRAFT_268380</name>
</gene>
<keyword evidence="4" id="KW-1185">Reference proteome</keyword>
<evidence type="ECO:0000313" key="3">
    <source>
        <dbReference type="EMBL" id="ORX68570.1"/>
    </source>
</evidence>
<dbReference type="RefSeq" id="XP_040742352.1">
    <property type="nucleotide sequence ID" value="XM_040887902.1"/>
</dbReference>
<dbReference type="Proteomes" id="UP000193922">
    <property type="component" value="Unassembled WGS sequence"/>
</dbReference>
<dbReference type="PANTHER" id="PTHR39267">
    <property type="entry name" value="SURVIVAL MOTOR NEURON-LIKE PROTEIN 1"/>
    <property type="match status" value="1"/>
</dbReference>
<dbReference type="GeneID" id="63804550"/>
<dbReference type="STRING" id="61395.A0A1Y1W4W1"/>
<comment type="caution">
    <text evidence="3">The sequence shown here is derived from an EMBL/GenBank/DDBJ whole genome shotgun (WGS) entry which is preliminary data.</text>
</comment>
<protein>
    <recommendedName>
        <fullName evidence="2">Survival Motor Neuron Gemin2-binding domain-containing protein</fullName>
    </recommendedName>
</protein>
<dbReference type="Pfam" id="PF20636">
    <property type="entry name" value="SMN_G2-BD"/>
    <property type="match status" value="1"/>
</dbReference>
<sequence length="175" mass="19553">MSKRQIVSYNDLFSETEEAGQAGTSEPAPSSVEETAKVDVSEIVSCQGTWDDSELIQAWDSTIADYRKQHANVLGDQQAAEERRQTESKVGEWKAVEDIEQVDAGRTTKRARTESASEGHGESQCEYGGWQVSNPEPPASEDDALYRLNMSWYYAGYYAGYYQAYRHGKSQANTD</sequence>
<proteinExistence type="predicted"/>
<dbReference type="EMBL" id="MCFD01000009">
    <property type="protein sequence ID" value="ORX68570.1"/>
    <property type="molecule type" value="Genomic_DNA"/>
</dbReference>
<name>A0A1Y1W4W1_9FUNG</name>
<accession>A0A1Y1W4W1</accession>
<evidence type="ECO:0000259" key="2">
    <source>
        <dbReference type="Pfam" id="PF20636"/>
    </source>
</evidence>
<evidence type="ECO:0000256" key="1">
    <source>
        <dbReference type="SAM" id="MobiDB-lite"/>
    </source>
</evidence>
<feature type="domain" description="Survival Motor Neuron Gemin2-binding" evidence="2">
    <location>
        <begin position="49"/>
        <end position="71"/>
    </location>
</feature>
<dbReference type="PANTHER" id="PTHR39267:SF1">
    <property type="entry name" value="SURVIVAL MOTOR NEURON PROTEIN"/>
    <property type="match status" value="1"/>
</dbReference>
<feature type="compositionally biased region" description="Basic and acidic residues" evidence="1">
    <location>
        <begin position="111"/>
        <end position="123"/>
    </location>
</feature>
<feature type="region of interest" description="Disordered" evidence="1">
    <location>
        <begin position="1"/>
        <end position="36"/>
    </location>
</feature>
<dbReference type="CDD" id="cd22851">
    <property type="entry name" value="SMN_N"/>
    <property type="match status" value="1"/>
</dbReference>
<dbReference type="InterPro" id="IPR049481">
    <property type="entry name" value="SMN_G2-BD"/>
</dbReference>
<dbReference type="InterPro" id="IPR040424">
    <property type="entry name" value="Smn1"/>
</dbReference>
<dbReference type="AlphaFoldDB" id="A0A1Y1W4W1"/>
<organism evidence="3 4">
    <name type="scientific">Linderina pennispora</name>
    <dbReference type="NCBI Taxonomy" id="61395"/>
    <lineage>
        <taxon>Eukaryota</taxon>
        <taxon>Fungi</taxon>
        <taxon>Fungi incertae sedis</taxon>
        <taxon>Zoopagomycota</taxon>
        <taxon>Kickxellomycotina</taxon>
        <taxon>Kickxellomycetes</taxon>
        <taxon>Kickxellales</taxon>
        <taxon>Kickxellaceae</taxon>
        <taxon>Linderina</taxon>
    </lineage>
</organism>
<feature type="compositionally biased region" description="Polar residues" evidence="1">
    <location>
        <begin position="1"/>
        <end position="13"/>
    </location>
</feature>
<dbReference type="OrthoDB" id="197400at2759"/>